<keyword evidence="1" id="KW-0732">Signal</keyword>
<proteinExistence type="predicted"/>
<dbReference type="Proteomes" id="UP000192578">
    <property type="component" value="Unassembled WGS sequence"/>
</dbReference>
<evidence type="ECO:0000313" key="3">
    <source>
        <dbReference type="Proteomes" id="UP000192578"/>
    </source>
</evidence>
<name>A0A1W0X0G1_HYPEX</name>
<feature type="chain" id="PRO_5012031765" evidence="1">
    <location>
        <begin position="23"/>
        <end position="113"/>
    </location>
</feature>
<dbReference type="EMBL" id="MTYJ01000026">
    <property type="protein sequence ID" value="OQV20908.1"/>
    <property type="molecule type" value="Genomic_DNA"/>
</dbReference>
<evidence type="ECO:0000313" key="2">
    <source>
        <dbReference type="EMBL" id="OQV20908.1"/>
    </source>
</evidence>
<accession>A0A1W0X0G1</accession>
<feature type="signal peptide" evidence="1">
    <location>
        <begin position="1"/>
        <end position="22"/>
    </location>
</feature>
<gene>
    <name evidence="2" type="ORF">BV898_04983</name>
</gene>
<keyword evidence="3" id="KW-1185">Reference proteome</keyword>
<dbReference type="AlphaFoldDB" id="A0A1W0X0G1"/>
<sequence>MMRKVCCLFVVFLTFIVALAAGQTGSDGIGRAERGRNSNYYQDEKRDKFADEAPWYLGKRNGRIGRAGWVFQQNRHDWTIGKRNDDAEVPISVVPYELSDPRPPRSYTLRYGR</sequence>
<reference evidence="3" key="1">
    <citation type="submission" date="2017-01" db="EMBL/GenBank/DDBJ databases">
        <title>Comparative genomics of anhydrobiosis in the tardigrade Hypsibius dujardini.</title>
        <authorList>
            <person name="Yoshida Y."/>
            <person name="Koutsovoulos G."/>
            <person name="Laetsch D."/>
            <person name="Stevens L."/>
            <person name="Kumar S."/>
            <person name="Horikawa D."/>
            <person name="Ishino K."/>
            <person name="Komine S."/>
            <person name="Tomita M."/>
            <person name="Blaxter M."/>
            <person name="Arakawa K."/>
        </authorList>
    </citation>
    <scope>NUCLEOTIDE SEQUENCE [LARGE SCALE GENOMIC DNA]</scope>
    <source>
        <strain evidence="3">Z151</strain>
    </source>
</reference>
<protein>
    <submittedName>
        <fullName evidence="2">Uncharacterized protein</fullName>
    </submittedName>
</protein>
<organism evidence="2 3">
    <name type="scientific">Hypsibius exemplaris</name>
    <name type="common">Freshwater tardigrade</name>
    <dbReference type="NCBI Taxonomy" id="2072580"/>
    <lineage>
        <taxon>Eukaryota</taxon>
        <taxon>Metazoa</taxon>
        <taxon>Ecdysozoa</taxon>
        <taxon>Tardigrada</taxon>
        <taxon>Eutardigrada</taxon>
        <taxon>Parachela</taxon>
        <taxon>Hypsibioidea</taxon>
        <taxon>Hypsibiidae</taxon>
        <taxon>Hypsibius</taxon>
    </lineage>
</organism>
<evidence type="ECO:0000256" key="1">
    <source>
        <dbReference type="SAM" id="SignalP"/>
    </source>
</evidence>
<comment type="caution">
    <text evidence="2">The sequence shown here is derived from an EMBL/GenBank/DDBJ whole genome shotgun (WGS) entry which is preliminary data.</text>
</comment>